<keyword evidence="2" id="KW-0325">Glycoprotein</keyword>
<dbReference type="Pfam" id="PF03141">
    <property type="entry name" value="Methyltransf_29"/>
    <property type="match status" value="1"/>
</dbReference>
<dbReference type="PROSITE" id="PS50297">
    <property type="entry name" value="ANK_REP_REGION"/>
    <property type="match status" value="1"/>
</dbReference>
<dbReference type="InterPro" id="IPR004159">
    <property type="entry name" value="Put_SAM_MeTrfase"/>
</dbReference>
<reference evidence="4" key="2">
    <citation type="submission" date="2022-01" db="EMBL/GenBank/DDBJ databases">
        <authorList>
            <person name="Yamashiro T."/>
            <person name="Shiraishi A."/>
            <person name="Satake H."/>
            <person name="Nakayama K."/>
        </authorList>
    </citation>
    <scope>NUCLEOTIDE SEQUENCE</scope>
</reference>
<dbReference type="Gene3D" id="1.25.40.20">
    <property type="entry name" value="Ankyrin repeat-containing domain"/>
    <property type="match status" value="1"/>
</dbReference>
<keyword evidence="3" id="KW-0040">ANK repeat</keyword>
<dbReference type="SUPFAM" id="SSF48403">
    <property type="entry name" value="Ankyrin repeat"/>
    <property type="match status" value="1"/>
</dbReference>
<comment type="caution">
    <text evidence="4">The sequence shown here is derived from an EMBL/GenBank/DDBJ whole genome shotgun (WGS) entry which is preliminary data.</text>
</comment>
<dbReference type="EMBL" id="BQNB010018785">
    <property type="protein sequence ID" value="GJT78249.1"/>
    <property type="molecule type" value="Genomic_DNA"/>
</dbReference>
<evidence type="ECO:0000313" key="5">
    <source>
        <dbReference type="Proteomes" id="UP001151760"/>
    </source>
</evidence>
<dbReference type="InterPro" id="IPR036770">
    <property type="entry name" value="Ankyrin_rpt-contain_sf"/>
</dbReference>
<accession>A0ABQ5GRZ5</accession>
<proteinExistence type="predicted"/>
<evidence type="ECO:0000313" key="4">
    <source>
        <dbReference type="EMBL" id="GJT78249.1"/>
    </source>
</evidence>
<evidence type="ECO:0000256" key="3">
    <source>
        <dbReference type="PROSITE-ProRule" id="PRU00023"/>
    </source>
</evidence>
<keyword evidence="1" id="KW-0489">Methyltransferase</keyword>
<keyword evidence="1" id="KW-0808">Transferase</keyword>
<name>A0ABQ5GRZ5_9ASTR</name>
<gene>
    <name evidence="4" type="ORF">Tco_1044974</name>
</gene>
<reference evidence="4" key="1">
    <citation type="journal article" date="2022" name="Int. J. Mol. Sci.">
        <title>Draft Genome of Tanacetum Coccineum: Genomic Comparison of Closely Related Tanacetum-Family Plants.</title>
        <authorList>
            <person name="Yamashiro T."/>
            <person name="Shiraishi A."/>
            <person name="Nakayama K."/>
            <person name="Satake H."/>
        </authorList>
    </citation>
    <scope>NUCLEOTIDE SEQUENCE</scope>
</reference>
<sequence>MAGCSMLKQCSNMISTDAPSSICTLRTRYHSTSTSTTKASSKRSGVKTGGNAYVLFCGGGSRMVTAGVDRSAAPIVPVFLFAGIHPGSLTHILILLVVENYAYCSGVKLSVYRKVCGTLQGVILVPMASWPPMGYVLDELVNNIMLELAGMWHVAGSHMDGWEHHASSTNSGTTYTDNDKEGCNTLLHCKEHSLSCAIHEDNPVWSILKPGFMALLEDTIVFYVLPPSNEDKEYQICTKHSRNVLDMNAHSGGFNFALLQAGKSAWVMNVVLPGSKKTINKSLLNKDEINVKVPAEEGQTAHHVAVNKGHLEMVMIFLDGGANVSKADVKGSTPKPLAKKQENKSIYDLFLPVQIKSSASYVVEASSSIRFEERGIVNKETAMASQPLDPIDNPVVDTDAQTGIR</sequence>
<dbReference type="PROSITE" id="PS50088">
    <property type="entry name" value="ANK_REPEAT"/>
    <property type="match status" value="1"/>
</dbReference>
<protein>
    <submittedName>
        <fullName evidence="4">Potassium channel KAT3-like protein</fullName>
    </submittedName>
</protein>
<dbReference type="InterPro" id="IPR002110">
    <property type="entry name" value="Ankyrin_rpt"/>
</dbReference>
<organism evidence="4 5">
    <name type="scientific">Tanacetum coccineum</name>
    <dbReference type="NCBI Taxonomy" id="301880"/>
    <lineage>
        <taxon>Eukaryota</taxon>
        <taxon>Viridiplantae</taxon>
        <taxon>Streptophyta</taxon>
        <taxon>Embryophyta</taxon>
        <taxon>Tracheophyta</taxon>
        <taxon>Spermatophyta</taxon>
        <taxon>Magnoliopsida</taxon>
        <taxon>eudicotyledons</taxon>
        <taxon>Gunneridae</taxon>
        <taxon>Pentapetalae</taxon>
        <taxon>asterids</taxon>
        <taxon>campanulids</taxon>
        <taxon>Asterales</taxon>
        <taxon>Asteraceae</taxon>
        <taxon>Asteroideae</taxon>
        <taxon>Anthemideae</taxon>
        <taxon>Anthemidinae</taxon>
        <taxon>Tanacetum</taxon>
    </lineage>
</organism>
<keyword evidence="5" id="KW-1185">Reference proteome</keyword>
<feature type="repeat" description="ANK" evidence="3">
    <location>
        <begin position="297"/>
        <end position="329"/>
    </location>
</feature>
<evidence type="ECO:0000256" key="2">
    <source>
        <dbReference type="ARBA" id="ARBA00023180"/>
    </source>
</evidence>
<dbReference type="Proteomes" id="UP001151760">
    <property type="component" value="Unassembled WGS sequence"/>
</dbReference>
<evidence type="ECO:0000256" key="1">
    <source>
        <dbReference type="ARBA" id="ARBA00022603"/>
    </source>
</evidence>